<dbReference type="KEGG" id="amr:AM1_5369"/>
<evidence type="ECO:0000256" key="2">
    <source>
        <dbReference type="ARBA" id="ARBA00022741"/>
    </source>
</evidence>
<evidence type="ECO:0000313" key="6">
    <source>
        <dbReference type="EMBL" id="ABW30325.1"/>
    </source>
</evidence>
<organism evidence="6 7">
    <name type="scientific">Acaryochloris marina (strain MBIC 11017)</name>
    <dbReference type="NCBI Taxonomy" id="329726"/>
    <lineage>
        <taxon>Bacteria</taxon>
        <taxon>Bacillati</taxon>
        <taxon>Cyanobacteriota</taxon>
        <taxon>Cyanophyceae</taxon>
        <taxon>Acaryochloridales</taxon>
        <taxon>Acaryochloridaceae</taxon>
        <taxon>Acaryochloris</taxon>
    </lineage>
</organism>
<dbReference type="InterPro" id="IPR027417">
    <property type="entry name" value="P-loop_NTPase"/>
</dbReference>
<evidence type="ECO:0000256" key="4">
    <source>
        <dbReference type="SAM" id="MobiDB-lite"/>
    </source>
</evidence>
<dbReference type="RefSeq" id="WP_012165572.1">
    <property type="nucleotide sequence ID" value="NC_009925.1"/>
</dbReference>
<dbReference type="GO" id="GO:0140359">
    <property type="term" value="F:ABC-type transporter activity"/>
    <property type="evidence" value="ECO:0007669"/>
    <property type="project" value="InterPro"/>
</dbReference>
<dbReference type="CDD" id="cd03301">
    <property type="entry name" value="ABC_MalK_N"/>
    <property type="match status" value="1"/>
</dbReference>
<dbReference type="eggNOG" id="COG3839">
    <property type="taxonomic scope" value="Bacteria"/>
</dbReference>
<reference evidence="6 7" key="1">
    <citation type="journal article" date="2008" name="Proc. Natl. Acad. Sci. U.S.A.">
        <title>Niche adaptation and genome expansion in the chlorophyll d-producing cyanobacterium Acaryochloris marina.</title>
        <authorList>
            <person name="Swingley W.D."/>
            <person name="Chen M."/>
            <person name="Cheung P.C."/>
            <person name="Conrad A.L."/>
            <person name="Dejesa L.C."/>
            <person name="Hao J."/>
            <person name="Honchak B.M."/>
            <person name="Karbach L.E."/>
            <person name="Kurdoglu A."/>
            <person name="Lahiri S."/>
            <person name="Mastrian S.D."/>
            <person name="Miyashita H."/>
            <person name="Page L."/>
            <person name="Ramakrishna P."/>
            <person name="Satoh S."/>
            <person name="Sattley W.M."/>
            <person name="Shimada Y."/>
            <person name="Taylor H.L."/>
            <person name="Tomo T."/>
            <person name="Tsuchiya T."/>
            <person name="Wang Z.T."/>
            <person name="Raymond J."/>
            <person name="Mimuro M."/>
            <person name="Blankenship R.E."/>
            <person name="Touchman J.W."/>
        </authorList>
    </citation>
    <scope>NUCLEOTIDE SEQUENCE [LARGE SCALE GENOMIC DNA]</scope>
    <source>
        <strain evidence="7">MBIC 11017</strain>
    </source>
</reference>
<keyword evidence="7" id="KW-1185">Reference proteome</keyword>
<dbReference type="STRING" id="329726.AM1_5369"/>
<dbReference type="GO" id="GO:0055052">
    <property type="term" value="C:ATP-binding cassette (ABC) transporter complex, substrate-binding subunit-containing"/>
    <property type="evidence" value="ECO:0007669"/>
    <property type="project" value="TreeGrafter"/>
</dbReference>
<keyword evidence="3 6" id="KW-0067">ATP-binding</keyword>
<dbReference type="Pfam" id="PF17912">
    <property type="entry name" value="OB_MalK"/>
    <property type="match status" value="1"/>
</dbReference>
<dbReference type="PROSITE" id="PS00211">
    <property type="entry name" value="ABC_TRANSPORTER_1"/>
    <property type="match status" value="1"/>
</dbReference>
<dbReference type="SUPFAM" id="SSF50331">
    <property type="entry name" value="MOP-like"/>
    <property type="match status" value="1"/>
</dbReference>
<keyword evidence="2" id="KW-0547">Nucleotide-binding</keyword>
<proteinExistence type="predicted"/>
<dbReference type="OrthoDB" id="508245at2"/>
<dbReference type="Proteomes" id="UP000000268">
    <property type="component" value="Chromosome"/>
</dbReference>
<dbReference type="EMBL" id="CP000828">
    <property type="protein sequence ID" value="ABW30325.1"/>
    <property type="molecule type" value="Genomic_DNA"/>
</dbReference>
<dbReference type="Pfam" id="PF00005">
    <property type="entry name" value="ABC_tran"/>
    <property type="match status" value="1"/>
</dbReference>
<name>B0CBS5_ACAM1</name>
<dbReference type="PROSITE" id="PS50893">
    <property type="entry name" value="ABC_TRANSPORTER_2"/>
    <property type="match status" value="1"/>
</dbReference>
<protein>
    <submittedName>
        <fullName evidence="6">Sugar ABC transporter, ATP-binding protein, putative</fullName>
    </submittedName>
</protein>
<feature type="domain" description="ABC transporter" evidence="5">
    <location>
        <begin position="10"/>
        <end position="311"/>
    </location>
</feature>
<feature type="compositionally biased region" description="Polar residues" evidence="4">
    <location>
        <begin position="28"/>
        <end position="45"/>
    </location>
</feature>
<dbReference type="AlphaFoldDB" id="B0CBS5"/>
<dbReference type="GO" id="GO:0016887">
    <property type="term" value="F:ATP hydrolysis activity"/>
    <property type="evidence" value="ECO:0007669"/>
    <property type="project" value="InterPro"/>
</dbReference>
<dbReference type="InterPro" id="IPR003593">
    <property type="entry name" value="AAA+_ATPase"/>
</dbReference>
<evidence type="ECO:0000256" key="3">
    <source>
        <dbReference type="ARBA" id="ARBA00022840"/>
    </source>
</evidence>
<keyword evidence="1" id="KW-0813">Transport</keyword>
<dbReference type="InterPro" id="IPR017871">
    <property type="entry name" value="ABC_transporter-like_CS"/>
</dbReference>
<gene>
    <name evidence="6" type="ordered locus">AM1_5369</name>
</gene>
<evidence type="ECO:0000259" key="5">
    <source>
        <dbReference type="PROSITE" id="PS50893"/>
    </source>
</evidence>
<dbReference type="InterPro" id="IPR008995">
    <property type="entry name" value="Mo/tungstate-bd_C_term_dom"/>
</dbReference>
<dbReference type="InterPro" id="IPR047641">
    <property type="entry name" value="ABC_transpr_MalK/UgpC-like"/>
</dbReference>
<dbReference type="InterPro" id="IPR015855">
    <property type="entry name" value="ABC_transpr_MalK-like"/>
</dbReference>
<dbReference type="PANTHER" id="PTHR43875:SF1">
    <property type="entry name" value="OSMOPROTECTIVE COMPOUNDS UPTAKE ATP-BINDING PROTEIN GGTA"/>
    <property type="match status" value="1"/>
</dbReference>
<dbReference type="PANTHER" id="PTHR43875">
    <property type="entry name" value="MALTODEXTRIN IMPORT ATP-BINDING PROTEIN MSMX"/>
    <property type="match status" value="1"/>
</dbReference>
<accession>B0CBS5</accession>
<dbReference type="GO" id="GO:0005524">
    <property type="term" value="F:ATP binding"/>
    <property type="evidence" value="ECO:0007669"/>
    <property type="project" value="UniProtKB-KW"/>
</dbReference>
<dbReference type="InterPro" id="IPR012340">
    <property type="entry name" value="NA-bd_OB-fold"/>
</dbReference>
<dbReference type="Gene3D" id="2.40.50.140">
    <property type="entry name" value="Nucleic acid-binding proteins"/>
    <property type="match status" value="1"/>
</dbReference>
<dbReference type="SMART" id="SM00382">
    <property type="entry name" value="AAA"/>
    <property type="match status" value="1"/>
</dbReference>
<dbReference type="Gene3D" id="3.40.50.300">
    <property type="entry name" value="P-loop containing nucleotide triphosphate hydrolases"/>
    <property type="match status" value="1"/>
</dbReference>
<dbReference type="Gene3D" id="2.40.50.100">
    <property type="match status" value="1"/>
</dbReference>
<dbReference type="SUPFAM" id="SSF52540">
    <property type="entry name" value="P-loop containing nucleoside triphosphate hydrolases"/>
    <property type="match status" value="1"/>
</dbReference>
<dbReference type="InterPro" id="IPR040582">
    <property type="entry name" value="OB_MalK-like"/>
</dbReference>
<dbReference type="InterPro" id="IPR003439">
    <property type="entry name" value="ABC_transporter-like_ATP-bd"/>
</dbReference>
<sequence>MDTDVVVAQVIFEDVYKSFPARKGDRTANPTSVDPSLSSTTSTQPKSKDDTKSDTVTILRHINFSVEDGEFMVLVGPSGCGKSTLLRLIAGLEDLTGGSIRIGDRKINHLPPKARDIAMVFQSYALYPHMSVYNNLAFGLRRTQSQRDPKRHSISASLRRKLESGLVSATRILPKPFRYRSKREKLIEQTVHQVAEILQIETLLDRLPKQLSGGQKQRVALGRAMARDPQVFLMDEPLSNLDAKLRTQTRAQIVKLQRQLGTTTVYVTHDQTEAMTMGDRIAVMNAGQIQQIASPLELYNQPINRFVAQFIGSPPMNFISVQVRSSRSLQHPQFTLTLPEVWEMVLQNYQGQTLTLGIRPEHLDLASPNSSNIPTQVELVEALGHETYLSLQLTQNSQMAHAPAPLIARINPYQQVSLGEQLWFSVQLDKIHLFDQQTEAAIRPSHLPAPTH</sequence>
<dbReference type="GO" id="GO:0008643">
    <property type="term" value="P:carbohydrate transport"/>
    <property type="evidence" value="ECO:0007669"/>
    <property type="project" value="InterPro"/>
</dbReference>
<evidence type="ECO:0000313" key="7">
    <source>
        <dbReference type="Proteomes" id="UP000000268"/>
    </source>
</evidence>
<dbReference type="HOGENOM" id="CLU_000604_1_1_3"/>
<evidence type="ECO:0000256" key="1">
    <source>
        <dbReference type="ARBA" id="ARBA00022448"/>
    </source>
</evidence>
<feature type="region of interest" description="Disordered" evidence="4">
    <location>
        <begin position="23"/>
        <end position="54"/>
    </location>
</feature>